<keyword evidence="9 11" id="KW-1015">Disulfide bond</keyword>
<dbReference type="EMBL" id="JACHDN010000001">
    <property type="protein sequence ID" value="MBB5474774.1"/>
    <property type="molecule type" value="Genomic_DNA"/>
</dbReference>
<keyword evidence="8 11" id="KW-0238">DNA-binding</keyword>
<feature type="binding site" evidence="11">
    <location>
        <position position="32"/>
    </location>
    <ligand>
        <name>[4Fe-4S] cluster</name>
        <dbReference type="ChEBI" id="CHEBI:49883"/>
    </ligand>
</feature>
<dbReference type="GO" id="GO:0051539">
    <property type="term" value="F:4 iron, 4 sulfur cluster binding"/>
    <property type="evidence" value="ECO:0007669"/>
    <property type="project" value="UniProtKB-UniRule"/>
</dbReference>
<comment type="function">
    <text evidence="11">Acts as a transcriptional regulator. Probably redox-responsive. The apo- but not holo-form probably binds DNA.</text>
</comment>
<evidence type="ECO:0000256" key="2">
    <source>
        <dbReference type="ARBA" id="ARBA00006597"/>
    </source>
</evidence>
<keyword evidence="15" id="KW-1185">Reference proteome</keyword>
<dbReference type="GO" id="GO:0035731">
    <property type="term" value="F:dinitrosyl-iron complex binding"/>
    <property type="evidence" value="ECO:0007669"/>
    <property type="project" value="UniProtKB-UniRule"/>
</dbReference>
<keyword evidence="10 11" id="KW-0804">Transcription</keyword>
<evidence type="ECO:0000256" key="9">
    <source>
        <dbReference type="ARBA" id="ARBA00023157"/>
    </source>
</evidence>
<feature type="binding site" evidence="11">
    <location>
        <position position="55"/>
    </location>
    <ligand>
        <name>[4Fe-4S] cluster</name>
        <dbReference type="ChEBI" id="CHEBI:49883"/>
    </ligand>
</feature>
<evidence type="ECO:0000313" key="15">
    <source>
        <dbReference type="Proteomes" id="UP000321723"/>
    </source>
</evidence>
<dbReference type="PANTHER" id="PTHR38839:SF4">
    <property type="entry name" value="TRANSCRIPTIONAL REGULATOR WHIB"/>
    <property type="match status" value="1"/>
</dbReference>
<proteinExistence type="inferred from homology"/>
<keyword evidence="11" id="KW-0963">Cytoplasm</keyword>
<dbReference type="GO" id="GO:0005737">
    <property type="term" value="C:cytoplasm"/>
    <property type="evidence" value="ECO:0007669"/>
    <property type="project" value="UniProtKB-SubCell"/>
</dbReference>
<dbReference type="AlphaFoldDB" id="A0A511FFM8"/>
<evidence type="ECO:0000256" key="7">
    <source>
        <dbReference type="ARBA" id="ARBA00023015"/>
    </source>
</evidence>
<evidence type="ECO:0000256" key="5">
    <source>
        <dbReference type="ARBA" id="ARBA00023004"/>
    </source>
</evidence>
<dbReference type="Proteomes" id="UP000321723">
    <property type="component" value="Unassembled WGS sequence"/>
</dbReference>
<comment type="similarity">
    <text evidence="2 11">Belongs to the WhiB family.</text>
</comment>
<keyword evidence="3 11" id="KW-0004">4Fe-4S</keyword>
<name>A0A511FFM8_9CELL</name>
<comment type="caution">
    <text evidence="13">The sequence shown here is derived from an EMBL/GenBank/DDBJ whole genome shotgun (WGS) entry which is preliminary data.</text>
</comment>
<dbReference type="GO" id="GO:0045454">
    <property type="term" value="P:cell redox homeostasis"/>
    <property type="evidence" value="ECO:0007669"/>
    <property type="project" value="TreeGrafter"/>
</dbReference>
<dbReference type="Proteomes" id="UP000564629">
    <property type="component" value="Unassembled WGS sequence"/>
</dbReference>
<feature type="domain" description="4Fe-4S Wbl-type" evidence="12">
    <location>
        <begin position="31"/>
        <end position="88"/>
    </location>
</feature>
<sequence>MTADSATTETTVQTAAALVPEGQEGWADSALCAQVDPDLFFPDKGGPTSEAKRVCRRCEVRVECLYWALEAGERFGVWGGMSERERRAYAQGNGIATGTRNFATVSDGEIERRRATFATALAAGADAGGDALDEE</sequence>
<comment type="cofactor">
    <cofactor evidence="11">
        <name>[4Fe-4S] cluster</name>
        <dbReference type="ChEBI" id="CHEBI:49883"/>
    </cofactor>
    <text evidence="11">Binds 1 [4Fe-4S] cluster per subunit. Following nitrosylation of the [4Fe-4S] cluster binds 1 [4Fe-8(NO)] cluster per subunit.</text>
</comment>
<dbReference type="GO" id="GO:0047134">
    <property type="term" value="F:protein-disulfide reductase [NAD(P)H] activity"/>
    <property type="evidence" value="ECO:0007669"/>
    <property type="project" value="TreeGrafter"/>
</dbReference>
<keyword evidence="6 11" id="KW-0411">Iron-sulfur</keyword>
<evidence type="ECO:0000256" key="8">
    <source>
        <dbReference type="ARBA" id="ARBA00023125"/>
    </source>
</evidence>
<keyword evidence="4 11" id="KW-0479">Metal-binding</keyword>
<evidence type="ECO:0000313" key="16">
    <source>
        <dbReference type="Proteomes" id="UP000564629"/>
    </source>
</evidence>
<feature type="binding site" evidence="11">
    <location>
        <position position="58"/>
    </location>
    <ligand>
        <name>[4Fe-4S] cluster</name>
        <dbReference type="ChEBI" id="CHEBI:49883"/>
    </ligand>
</feature>
<organism evidence="13 15">
    <name type="scientific">Cellulomonas hominis</name>
    <dbReference type="NCBI Taxonomy" id="156981"/>
    <lineage>
        <taxon>Bacteria</taxon>
        <taxon>Bacillati</taxon>
        <taxon>Actinomycetota</taxon>
        <taxon>Actinomycetes</taxon>
        <taxon>Micrococcales</taxon>
        <taxon>Cellulomonadaceae</taxon>
        <taxon>Cellulomonas</taxon>
    </lineage>
</organism>
<comment type="subcellular location">
    <subcellularLocation>
        <location evidence="1 11">Cytoplasm</location>
    </subcellularLocation>
</comment>
<dbReference type="RefSeq" id="WP_371862397.1">
    <property type="nucleotide sequence ID" value="NZ_BJVQ01000059.1"/>
</dbReference>
<evidence type="ECO:0000259" key="12">
    <source>
        <dbReference type="PROSITE" id="PS51674"/>
    </source>
</evidence>
<dbReference type="EMBL" id="BJVQ01000059">
    <property type="protein sequence ID" value="GEL48050.1"/>
    <property type="molecule type" value="Genomic_DNA"/>
</dbReference>
<reference evidence="13 15" key="1">
    <citation type="submission" date="2019-07" db="EMBL/GenBank/DDBJ databases">
        <title>Whole genome shotgun sequence of Cellulomonas hominis NBRC 16055.</title>
        <authorList>
            <person name="Hosoyama A."/>
            <person name="Uohara A."/>
            <person name="Ohji S."/>
            <person name="Ichikawa N."/>
        </authorList>
    </citation>
    <scope>NUCLEOTIDE SEQUENCE [LARGE SCALE GENOMIC DNA]</scope>
    <source>
        <strain evidence="13 15">NBRC 16055</strain>
    </source>
</reference>
<evidence type="ECO:0000256" key="1">
    <source>
        <dbReference type="ARBA" id="ARBA00004496"/>
    </source>
</evidence>
<dbReference type="GO" id="GO:0003677">
    <property type="term" value="F:DNA binding"/>
    <property type="evidence" value="ECO:0007669"/>
    <property type="project" value="UniProtKB-UniRule"/>
</dbReference>
<dbReference type="Pfam" id="PF02467">
    <property type="entry name" value="Whib"/>
    <property type="match status" value="1"/>
</dbReference>
<evidence type="ECO:0000313" key="14">
    <source>
        <dbReference type="EMBL" id="MBB5474774.1"/>
    </source>
</evidence>
<keyword evidence="5 11" id="KW-0408">Iron</keyword>
<comment type="PTM">
    <text evidence="11">Upon Fe-S cluster removal intramolecular disulfide bonds are formed.</text>
</comment>
<evidence type="ECO:0000256" key="3">
    <source>
        <dbReference type="ARBA" id="ARBA00022485"/>
    </source>
</evidence>
<dbReference type="GO" id="GO:0046872">
    <property type="term" value="F:metal ion binding"/>
    <property type="evidence" value="ECO:0007669"/>
    <property type="project" value="UniProtKB-KW"/>
</dbReference>
<evidence type="ECO:0000256" key="4">
    <source>
        <dbReference type="ARBA" id="ARBA00022723"/>
    </source>
</evidence>
<dbReference type="InterPro" id="IPR034768">
    <property type="entry name" value="4FE4S_WBL"/>
</dbReference>
<evidence type="ECO:0000256" key="11">
    <source>
        <dbReference type="HAMAP-Rule" id="MF_01479"/>
    </source>
</evidence>
<dbReference type="InterPro" id="IPR003482">
    <property type="entry name" value="Whib"/>
</dbReference>
<gene>
    <name evidence="11" type="primary">whiB</name>
    <name evidence="13" type="ORF">CHO01_31660</name>
    <name evidence="14" type="ORF">HNR08_003510</name>
</gene>
<protein>
    <recommendedName>
        <fullName evidence="11">Transcriptional regulator WhiB</fullName>
    </recommendedName>
</protein>
<dbReference type="PANTHER" id="PTHR38839">
    <property type="entry name" value="TRANSCRIPTIONAL REGULATOR WHID-RELATED"/>
    <property type="match status" value="1"/>
</dbReference>
<comment type="PTM">
    <text evidence="11">The Fe-S cluster can be nitrosylated by nitric oxide (NO).</text>
</comment>
<dbReference type="PROSITE" id="PS51674">
    <property type="entry name" value="4FE4S_WBL"/>
    <property type="match status" value="1"/>
</dbReference>
<dbReference type="HAMAP" id="MF_01479">
    <property type="entry name" value="WhiB"/>
    <property type="match status" value="1"/>
</dbReference>
<feature type="binding site" evidence="11">
    <location>
        <position position="64"/>
    </location>
    <ligand>
        <name>[4Fe-4S] cluster</name>
        <dbReference type="ChEBI" id="CHEBI:49883"/>
    </ligand>
</feature>
<dbReference type="GO" id="GO:0045892">
    <property type="term" value="P:negative regulation of DNA-templated transcription"/>
    <property type="evidence" value="ECO:0007669"/>
    <property type="project" value="TreeGrafter"/>
</dbReference>
<reference evidence="14 16" key="2">
    <citation type="submission" date="2020-08" db="EMBL/GenBank/DDBJ databases">
        <title>Sequencing the genomes of 1000 actinobacteria strains.</title>
        <authorList>
            <person name="Klenk H.-P."/>
        </authorList>
    </citation>
    <scope>NUCLEOTIDE SEQUENCE [LARGE SCALE GENOMIC DNA]</scope>
    <source>
        <strain evidence="14 16">DSM 9581</strain>
    </source>
</reference>
<evidence type="ECO:0000256" key="10">
    <source>
        <dbReference type="ARBA" id="ARBA00023163"/>
    </source>
</evidence>
<keyword evidence="7 11" id="KW-0805">Transcription regulation</keyword>
<evidence type="ECO:0000256" key="6">
    <source>
        <dbReference type="ARBA" id="ARBA00023014"/>
    </source>
</evidence>
<evidence type="ECO:0000313" key="13">
    <source>
        <dbReference type="EMBL" id="GEL48050.1"/>
    </source>
</evidence>
<accession>A0A511FFM8</accession>